<dbReference type="InterPro" id="IPR009050">
    <property type="entry name" value="Globin-like_sf"/>
</dbReference>
<sequence>MIRMVVDRFYDDARRDPVIGPVFNRIIAPEAWPHHLATIADFWSSMLLGTGRYAGRPMPKHMAIPELSDAHFMRWLALFRRTAEDVCPPDIAALFVERSERIGNSFRMNIAMRRGADIKDMGPLERETPLWTPPK</sequence>
<accession>A0A0F5QIS5</accession>
<dbReference type="PATRIC" id="fig|1293439.3.peg.834"/>
<protein>
    <recommendedName>
        <fullName evidence="3">Preprotein translocase subunit TatC</fullName>
    </recommendedName>
</protein>
<dbReference type="CDD" id="cd08916">
    <property type="entry name" value="TrHb3_P"/>
    <property type="match status" value="1"/>
</dbReference>
<evidence type="ECO:0008006" key="3">
    <source>
        <dbReference type="Google" id="ProtNLM"/>
    </source>
</evidence>
<name>A0A0F5QIS5_9HYPH</name>
<dbReference type="EMBL" id="LANJ01000011">
    <property type="protein sequence ID" value="KKC39929.1"/>
    <property type="molecule type" value="Genomic_DNA"/>
</dbReference>
<evidence type="ECO:0000313" key="2">
    <source>
        <dbReference type="Proteomes" id="UP000033411"/>
    </source>
</evidence>
<comment type="caution">
    <text evidence="1">The sequence shown here is derived from an EMBL/GenBank/DDBJ whole genome shotgun (WGS) entry which is preliminary data.</text>
</comment>
<dbReference type="GO" id="GO:0019825">
    <property type="term" value="F:oxygen binding"/>
    <property type="evidence" value="ECO:0007669"/>
    <property type="project" value="InterPro"/>
</dbReference>
<proteinExistence type="predicted"/>
<dbReference type="Proteomes" id="UP000033411">
    <property type="component" value="Unassembled WGS sequence"/>
</dbReference>
<dbReference type="AlphaFoldDB" id="A0A0F5QIS5"/>
<dbReference type="Gene3D" id="1.10.490.10">
    <property type="entry name" value="Globins"/>
    <property type="match status" value="1"/>
</dbReference>
<dbReference type="GO" id="GO:0020037">
    <property type="term" value="F:heme binding"/>
    <property type="evidence" value="ECO:0007669"/>
    <property type="project" value="InterPro"/>
</dbReference>
<keyword evidence="2" id="KW-1185">Reference proteome</keyword>
<evidence type="ECO:0000313" key="1">
    <source>
        <dbReference type="EMBL" id="KKC39929.1"/>
    </source>
</evidence>
<reference evidence="1 2" key="1">
    <citation type="submission" date="2015-03" db="EMBL/GenBank/DDBJ databases">
        <authorList>
            <person name="Lepp D."/>
            <person name="Hassan Y.I."/>
            <person name="Li X.-Z."/>
            <person name="Zhou T."/>
        </authorList>
    </citation>
    <scope>NUCLEOTIDE SEQUENCE [LARGE SCALE GENOMIC DNA]</scope>
    <source>
        <strain evidence="1 2">E84</strain>
    </source>
</reference>
<dbReference type="SUPFAM" id="SSF46458">
    <property type="entry name" value="Globin-like"/>
    <property type="match status" value="1"/>
</dbReference>
<dbReference type="STRING" id="1293439.WH87_06335"/>
<dbReference type="InterPro" id="IPR012292">
    <property type="entry name" value="Globin/Proto"/>
</dbReference>
<organism evidence="1 2">
    <name type="scientific">Devosia epidermidihirudinis</name>
    <dbReference type="NCBI Taxonomy" id="1293439"/>
    <lineage>
        <taxon>Bacteria</taxon>
        <taxon>Pseudomonadati</taxon>
        <taxon>Pseudomonadota</taxon>
        <taxon>Alphaproteobacteria</taxon>
        <taxon>Hyphomicrobiales</taxon>
        <taxon>Devosiaceae</taxon>
        <taxon>Devosia</taxon>
    </lineage>
</organism>
<gene>
    <name evidence="1" type="ORF">WH87_06335</name>
</gene>